<keyword evidence="1" id="KW-1133">Transmembrane helix</keyword>
<reference evidence="2 3" key="1">
    <citation type="journal article" date="2017" name="Water Res.">
        <title>Comammox in drinking water systems.</title>
        <authorList>
            <person name="Wang Y."/>
            <person name="Ma L."/>
            <person name="Mao Y."/>
            <person name="Jiang X."/>
            <person name="Xia Y."/>
            <person name="Yu K."/>
            <person name="Li B."/>
            <person name="Zhang T."/>
        </authorList>
    </citation>
    <scope>NUCLEOTIDE SEQUENCE [LARGE SCALE GENOMIC DNA]</scope>
    <source>
        <strain evidence="2">SG_bin8</strain>
    </source>
</reference>
<keyword evidence="1" id="KW-0472">Membrane</keyword>
<dbReference type="PANTHER" id="PTHR35335:SF1">
    <property type="entry name" value="UPF0716 PROTEIN FXSA"/>
    <property type="match status" value="1"/>
</dbReference>
<feature type="transmembrane region" description="Helical" evidence="1">
    <location>
        <begin position="87"/>
        <end position="109"/>
    </location>
</feature>
<feature type="transmembrane region" description="Helical" evidence="1">
    <location>
        <begin position="37"/>
        <end position="55"/>
    </location>
</feature>
<comment type="caution">
    <text evidence="2">The sequence shown here is derived from an EMBL/GenBank/DDBJ whole genome shotgun (WGS) entry which is preliminary data.</text>
</comment>
<evidence type="ECO:0000256" key="1">
    <source>
        <dbReference type="SAM" id="Phobius"/>
    </source>
</evidence>
<proteinExistence type="predicted"/>
<dbReference type="GO" id="GO:0016020">
    <property type="term" value="C:membrane"/>
    <property type="evidence" value="ECO:0007669"/>
    <property type="project" value="InterPro"/>
</dbReference>
<gene>
    <name evidence="2" type="ORF">A4S15_06590</name>
</gene>
<dbReference type="EMBL" id="LWDL01000012">
    <property type="protein sequence ID" value="OQW52507.1"/>
    <property type="molecule type" value="Genomic_DNA"/>
</dbReference>
<dbReference type="InterPro" id="IPR007313">
    <property type="entry name" value="FxsA"/>
</dbReference>
<dbReference type="AlphaFoldDB" id="A0A1W9HYW2"/>
<protein>
    <recommendedName>
        <fullName evidence="4">Exlusion protein FxsA</fullName>
    </recommendedName>
</protein>
<dbReference type="PANTHER" id="PTHR35335">
    <property type="entry name" value="UPF0716 PROTEIN FXSA"/>
    <property type="match status" value="1"/>
</dbReference>
<dbReference type="NCBIfam" id="NF008528">
    <property type="entry name" value="PRK11463.1-2"/>
    <property type="match status" value="1"/>
</dbReference>
<evidence type="ECO:0000313" key="3">
    <source>
        <dbReference type="Proteomes" id="UP000192872"/>
    </source>
</evidence>
<dbReference type="Proteomes" id="UP000192872">
    <property type="component" value="Unassembled WGS sequence"/>
</dbReference>
<organism evidence="2 3">
    <name type="scientific">Candidatus Raskinella chloraquaticus</name>
    <dbReference type="NCBI Taxonomy" id="1951219"/>
    <lineage>
        <taxon>Bacteria</taxon>
        <taxon>Pseudomonadati</taxon>
        <taxon>Pseudomonadota</taxon>
        <taxon>Alphaproteobacteria</taxon>
        <taxon>Hyphomicrobiales</taxon>
        <taxon>Phreatobacteraceae</taxon>
        <taxon>Candidatus Raskinella</taxon>
    </lineage>
</organism>
<evidence type="ECO:0008006" key="4">
    <source>
        <dbReference type="Google" id="ProtNLM"/>
    </source>
</evidence>
<dbReference type="STRING" id="1827387.A4S15_06590"/>
<name>A0A1W9HYW2_9HYPH</name>
<evidence type="ECO:0000313" key="2">
    <source>
        <dbReference type="EMBL" id="OQW52507.1"/>
    </source>
</evidence>
<sequence>MDDGEGAMSGRVVLFLALASPVAELMSIAFVASILGWLMTIGLLMLGAFLGVRLIRHSSRELLASLRRQSQGNQPFNHRIGGLSRPVLAGLLLIIPGFLSDVVALTMLLGGARGWVAGRAHDAPRDKTIDLDRTAYRHIDAAPEDNKWQR</sequence>
<dbReference type="Pfam" id="PF04186">
    <property type="entry name" value="FxsA"/>
    <property type="match status" value="1"/>
</dbReference>
<keyword evidence="1" id="KW-0812">Transmembrane</keyword>
<accession>A0A1W9HYW2</accession>